<accession>A0A1R3L3R0</accession>
<evidence type="ECO:0000313" key="1">
    <source>
        <dbReference type="EMBL" id="OMP13993.1"/>
    </source>
</evidence>
<organism evidence="1 2">
    <name type="scientific">Corchorus olitorius</name>
    <dbReference type="NCBI Taxonomy" id="93759"/>
    <lineage>
        <taxon>Eukaryota</taxon>
        <taxon>Viridiplantae</taxon>
        <taxon>Streptophyta</taxon>
        <taxon>Embryophyta</taxon>
        <taxon>Tracheophyta</taxon>
        <taxon>Spermatophyta</taxon>
        <taxon>Magnoliopsida</taxon>
        <taxon>eudicotyledons</taxon>
        <taxon>Gunneridae</taxon>
        <taxon>Pentapetalae</taxon>
        <taxon>rosids</taxon>
        <taxon>malvids</taxon>
        <taxon>Malvales</taxon>
        <taxon>Malvaceae</taxon>
        <taxon>Grewioideae</taxon>
        <taxon>Apeibeae</taxon>
        <taxon>Corchorus</taxon>
    </lineage>
</organism>
<dbReference type="EMBL" id="AWUE01002585">
    <property type="protein sequence ID" value="OMP13993.1"/>
    <property type="molecule type" value="Genomic_DNA"/>
</dbReference>
<dbReference type="AlphaFoldDB" id="A0A1R3L3R0"/>
<evidence type="ECO:0000313" key="2">
    <source>
        <dbReference type="Proteomes" id="UP000187203"/>
    </source>
</evidence>
<name>A0A1R3L3R0_9ROSI</name>
<proteinExistence type="predicted"/>
<protein>
    <submittedName>
        <fullName evidence="1">Uncharacterized protein</fullName>
    </submittedName>
</protein>
<reference evidence="2" key="1">
    <citation type="submission" date="2013-09" db="EMBL/GenBank/DDBJ databases">
        <title>Corchorus olitorius genome sequencing.</title>
        <authorList>
            <person name="Alam M."/>
            <person name="Haque M.S."/>
            <person name="Islam M.S."/>
            <person name="Emdad E.M."/>
            <person name="Islam M.M."/>
            <person name="Ahmed B."/>
            <person name="Halim A."/>
            <person name="Hossen Q.M.M."/>
            <person name="Hossain M.Z."/>
            <person name="Ahmed R."/>
            <person name="Khan M.M."/>
            <person name="Islam R."/>
            <person name="Rashid M.M."/>
            <person name="Khan S.A."/>
            <person name="Rahman M.S."/>
            <person name="Alam M."/>
            <person name="Yahiya A.S."/>
            <person name="Khan M.S."/>
            <person name="Azam M.S."/>
            <person name="Haque T."/>
            <person name="Lashkar M.Z.H."/>
            <person name="Akhand A.I."/>
            <person name="Morshed G."/>
            <person name="Roy S."/>
            <person name="Uddin K.S."/>
            <person name="Rabeya T."/>
            <person name="Hossain A.S."/>
            <person name="Chowdhury A."/>
            <person name="Snigdha A.R."/>
            <person name="Mortoza M.S."/>
            <person name="Matin S.A."/>
            <person name="Hoque S.M.E."/>
            <person name="Islam M.K."/>
            <person name="Roy D.K."/>
            <person name="Haider R."/>
            <person name="Moosa M.M."/>
            <person name="Elias S.M."/>
            <person name="Hasan A.M."/>
            <person name="Jahan S."/>
            <person name="Shafiuddin M."/>
            <person name="Mahmood N."/>
            <person name="Shommy N.S."/>
        </authorList>
    </citation>
    <scope>NUCLEOTIDE SEQUENCE [LARGE SCALE GENOMIC DNA]</scope>
    <source>
        <strain evidence="2">cv. O-4</strain>
    </source>
</reference>
<keyword evidence="2" id="KW-1185">Reference proteome</keyword>
<gene>
    <name evidence="1" type="ORF">COLO4_00487</name>
</gene>
<sequence length="36" mass="3769">MAAKPEPKANPLAPFSMLAKESSKACLVGFAALEYS</sequence>
<dbReference type="Proteomes" id="UP000187203">
    <property type="component" value="Unassembled WGS sequence"/>
</dbReference>
<comment type="caution">
    <text evidence="1">The sequence shown here is derived from an EMBL/GenBank/DDBJ whole genome shotgun (WGS) entry which is preliminary data.</text>
</comment>